<dbReference type="EMBL" id="JAMKPW020000038">
    <property type="protein sequence ID" value="KAK8200761.1"/>
    <property type="molecule type" value="Genomic_DNA"/>
</dbReference>
<dbReference type="Proteomes" id="UP001320706">
    <property type="component" value="Unassembled WGS sequence"/>
</dbReference>
<proteinExistence type="predicted"/>
<organism evidence="1 2">
    <name type="scientific">Zalaria obscura</name>
    <dbReference type="NCBI Taxonomy" id="2024903"/>
    <lineage>
        <taxon>Eukaryota</taxon>
        <taxon>Fungi</taxon>
        <taxon>Dikarya</taxon>
        <taxon>Ascomycota</taxon>
        <taxon>Pezizomycotina</taxon>
        <taxon>Dothideomycetes</taxon>
        <taxon>Dothideomycetidae</taxon>
        <taxon>Dothideales</taxon>
        <taxon>Zalariaceae</taxon>
        <taxon>Zalaria</taxon>
    </lineage>
</organism>
<evidence type="ECO:0000313" key="1">
    <source>
        <dbReference type="EMBL" id="KAK8200761.1"/>
    </source>
</evidence>
<protein>
    <submittedName>
        <fullName evidence="1">Uncharacterized protein</fullName>
    </submittedName>
</protein>
<reference evidence="1" key="1">
    <citation type="submission" date="2024-02" db="EMBL/GenBank/DDBJ databases">
        <title>Metagenome Assembled Genome of Zalaria obscura JY119.</title>
        <authorList>
            <person name="Vighnesh L."/>
            <person name="Jagadeeshwari U."/>
            <person name="Venkata Ramana C."/>
            <person name="Sasikala C."/>
        </authorList>
    </citation>
    <scope>NUCLEOTIDE SEQUENCE</scope>
    <source>
        <strain evidence="1">JY119</strain>
    </source>
</reference>
<comment type="caution">
    <text evidence="1">The sequence shown here is derived from an EMBL/GenBank/DDBJ whole genome shotgun (WGS) entry which is preliminary data.</text>
</comment>
<sequence>MLRVAGIACRVAYTGEMIELKARLSRQLSVSGNKKVQKTDLAAIMPAAIHAFKQYTYHESTPSSQVGQIIEEAFWTCNQKASIDVLSTRGVLPSLEVRLATEDLSFVDGIPVIPDELVEKTPDFLNKLQEYGLLTDITTQDIKKELEARALDEAQLTELIKWAAQKLLRDELDHSAVRSLFDGTVTTIAEENAGTYASPVLLLGGIESFPNVSKIPADLPMPPTTIPFRFVKGIPKSQLEAFGWDELQVVPWLRYLVEKDGSGLPPEQSLTKSPSFAAQVLPALSKCWESSSQSSKGTVVELLSSRTVIPTKLGMRKPAQAYFASVKLFDDLPTVTGLQSTKEKFLAALGVRKTVELSVVFDRLMAKSTGEKGANEAKWSHMDLIKYLVSVRDDIPSDDIKKLKNTPICPVEQSGGDKAGAGRLYKVSELFEPKAPLRELGLPLLYWPEPFRLASPEAKFLFSLGLKPYPQVPELVDIMTGAASRGDGKMYETALQYFIVNHYPNGYRRFPMESVTVPFLPLQGHGMSKLAAPSQCFVNKRSAVLGFDILRDDLHAHGPNLGVEQDPAIAVCADILVKNPPKNRADAKNVFGYFGGRLNEIGGSGNLAERLGNALIVPIAKDEKGVRLVSPRSCFLGDSQTYGEIFDFVDFGQDADSFLLRIGSKHEPSALELAGMLTREPTRLLSTLGSDKYLALLRRIADNAAGLKNDKTLWANLKRAPCLLACREVVSSSNKADAEADDMDQLDDEEASIKEYSLAAASTMVLVDDFGSYRLFRSKLLSAPQEEPLENFYAALGTPWLSSLVEDDQRMGPLLEDQAAARNVQKLIFERCRLFLYDHNPDSIRHDAKWMEKTLQVKATSSLQSRRSLRGYNVSYKEKKTAALHRETKRDATLYVTARPDLYEVSRAIMSLLLKRPKQQDYLALEMIMESDLRRLKTKGYNVDRILRQKAAESRIAENERQKRLEEEQKQIAEQESAWKASQSQANGVNKDVGKTPERTKSIPGAFNDSPDNAGPSGALSLPNRPKKGNFFSSLAKNLGFDVDDQAAAQMQNMLKDGASQKAITSGAENPPPYSALDPQKKKNGAQPEQVTPPHDLQQNLVSAVQASRAHNSSTLAQQPTRVLHREFRHNVLCEDGGQGCAVSDGRQAGLRALSHLLPLPKRAGLLYQLAEEEDPLRARLRESIEHHSPHRRGRSQQKSVRYQSAQGRNKEAQAGVVRRKEDIRIPSPPPRRITRGERFVAYIMAPRDGPSRIHGLHGKKLIYFTSVFVSLGVFLFGYDQGVMSGIITGPYFKDAFNQPSRAEIGTMVAILEVGAFISSLGVGRIGDILGRRRTILYGALIFLVGGALQTFATGMPMMMLGRIVAGLGVGALSTIVPVYQSEISPPHNRGKLACIEFTGNVCGYAASVWVDYGCTYIKSNWSWRLPLLMQCVMGALLAAGSFLICESPRWLLDNDHDEEGIVVIANLYGKGDIHNPKARDEYREIKMNVLLQRQEGERSYRDMFKRYYKRVFIAMSAQALAQLNGINVISYYAPLVFEQAGWTGRDAILMTGINALTYLASTVPPWYLVDRLGRRFILLSGAVAMIISLSAISYFIFIDIHWTPRLVVIFVMIYNAAFGASWGPIPWLYPPEILPLSIRAKGASLSTAANWAFNWLVGEMTPVLQEWIKWRLYLVHAFFCAVSFVVVWFIYPETANVRLEDMNSLFGDASTAMPTPATLAEAESLFGDRSPVPSFRLGEQGADGAIPGLDIDPPQVEVQDGKPILPKQDGSGEGVGGWISNLVKKSKGGDDASGSGQYKRIGQDEE</sequence>
<name>A0ACC3S7F6_9PEZI</name>
<accession>A0ACC3S7F6</accession>
<gene>
    <name evidence="1" type="ORF">M8818_006077</name>
</gene>
<evidence type="ECO:0000313" key="2">
    <source>
        <dbReference type="Proteomes" id="UP001320706"/>
    </source>
</evidence>
<keyword evidence="2" id="KW-1185">Reference proteome</keyword>